<dbReference type="PANTHER" id="PTHR21716:SF62">
    <property type="entry name" value="TRANSPORT PROTEIN YDBI-RELATED"/>
    <property type="match status" value="1"/>
</dbReference>
<feature type="transmembrane region" description="Helical" evidence="6">
    <location>
        <begin position="76"/>
        <end position="100"/>
    </location>
</feature>
<gene>
    <name evidence="7" type="ORF">GCM10023187_43850</name>
</gene>
<comment type="subcellular location">
    <subcellularLocation>
        <location evidence="1">Membrane</location>
        <topology evidence="1">Multi-pass membrane protein</topology>
    </subcellularLocation>
</comment>
<evidence type="ECO:0000313" key="7">
    <source>
        <dbReference type="EMBL" id="GAA4414404.1"/>
    </source>
</evidence>
<protein>
    <submittedName>
        <fullName evidence="7">AI-2E family transporter</fullName>
    </submittedName>
</protein>
<evidence type="ECO:0000256" key="2">
    <source>
        <dbReference type="ARBA" id="ARBA00009773"/>
    </source>
</evidence>
<feature type="transmembrane region" description="Helical" evidence="6">
    <location>
        <begin position="311"/>
        <end position="342"/>
    </location>
</feature>
<evidence type="ECO:0000256" key="1">
    <source>
        <dbReference type="ARBA" id="ARBA00004141"/>
    </source>
</evidence>
<evidence type="ECO:0000256" key="4">
    <source>
        <dbReference type="ARBA" id="ARBA00022989"/>
    </source>
</evidence>
<dbReference type="EMBL" id="BAABHB010000011">
    <property type="protein sequence ID" value="GAA4414404.1"/>
    <property type="molecule type" value="Genomic_DNA"/>
</dbReference>
<sequence>MNPNQANHPNTYTAKQVFIQRAGIVLALTLTALLVLGLLGAAFDVLLLVLAATLIALPLRAGANWLSKKTGWKEGIALAIVAILTLALLVGMGWFMSYSIGGQIDQLKAMAPRAIQNAEAHLRQTPFGEWLLENNVKPQRFLEGGSSRWLGKISGVVSTTLGSLANVYVILFLAAFFAAEPNLYRQGIVLLVPKSGRKRAAEVLDQIGTTLRGWLMGKLFSMTVVGILTYVGLRLLGIPMAGALALFAGLITFIPNFGPLLALLPAVLFALLQGPQLALYVLLLYTSIQFIESNILTPLVQQRIISLPPALVLIAQLIVGIFAGILGLALATPIVAIVLVLVKMLYVQDVLKDDSVKV</sequence>
<evidence type="ECO:0000256" key="5">
    <source>
        <dbReference type="ARBA" id="ARBA00023136"/>
    </source>
</evidence>
<keyword evidence="3 6" id="KW-0812">Transmembrane</keyword>
<keyword evidence="5 6" id="KW-0472">Membrane</keyword>
<dbReference type="InterPro" id="IPR002549">
    <property type="entry name" value="AI-2E-like"/>
</dbReference>
<comment type="caution">
    <text evidence="7">The sequence shown here is derived from an EMBL/GenBank/DDBJ whole genome shotgun (WGS) entry which is preliminary data.</text>
</comment>
<evidence type="ECO:0000256" key="6">
    <source>
        <dbReference type="SAM" id="Phobius"/>
    </source>
</evidence>
<dbReference type="RefSeq" id="WP_345270143.1">
    <property type="nucleotide sequence ID" value="NZ_BAABHB010000011.1"/>
</dbReference>
<proteinExistence type="inferred from homology"/>
<organism evidence="7 8">
    <name type="scientific">Nibrella viscosa</name>
    <dbReference type="NCBI Taxonomy" id="1084524"/>
    <lineage>
        <taxon>Bacteria</taxon>
        <taxon>Pseudomonadati</taxon>
        <taxon>Bacteroidota</taxon>
        <taxon>Cytophagia</taxon>
        <taxon>Cytophagales</taxon>
        <taxon>Spirosomataceae</taxon>
        <taxon>Nibrella</taxon>
    </lineage>
</organism>
<dbReference type="Proteomes" id="UP001500936">
    <property type="component" value="Unassembled WGS sequence"/>
</dbReference>
<reference evidence="8" key="1">
    <citation type="journal article" date="2019" name="Int. J. Syst. Evol. Microbiol.">
        <title>The Global Catalogue of Microorganisms (GCM) 10K type strain sequencing project: providing services to taxonomists for standard genome sequencing and annotation.</title>
        <authorList>
            <consortium name="The Broad Institute Genomics Platform"/>
            <consortium name="The Broad Institute Genome Sequencing Center for Infectious Disease"/>
            <person name="Wu L."/>
            <person name="Ma J."/>
        </authorList>
    </citation>
    <scope>NUCLEOTIDE SEQUENCE [LARGE SCALE GENOMIC DNA]</scope>
    <source>
        <strain evidence="8">JCM 17925</strain>
    </source>
</reference>
<keyword evidence="8" id="KW-1185">Reference proteome</keyword>
<name>A0ABP8KRK6_9BACT</name>
<feature type="transmembrane region" description="Helical" evidence="6">
    <location>
        <begin position="156"/>
        <end position="179"/>
    </location>
</feature>
<accession>A0ABP8KRK6</accession>
<evidence type="ECO:0000256" key="3">
    <source>
        <dbReference type="ARBA" id="ARBA00022692"/>
    </source>
</evidence>
<comment type="similarity">
    <text evidence="2">Belongs to the autoinducer-2 exporter (AI-2E) (TC 2.A.86) family.</text>
</comment>
<dbReference type="Pfam" id="PF01594">
    <property type="entry name" value="AI-2E_transport"/>
    <property type="match status" value="1"/>
</dbReference>
<evidence type="ECO:0000313" key="8">
    <source>
        <dbReference type="Proteomes" id="UP001500936"/>
    </source>
</evidence>
<dbReference type="PANTHER" id="PTHR21716">
    <property type="entry name" value="TRANSMEMBRANE PROTEIN"/>
    <property type="match status" value="1"/>
</dbReference>
<feature type="transmembrane region" description="Helical" evidence="6">
    <location>
        <begin position="24"/>
        <end position="56"/>
    </location>
</feature>
<keyword evidence="4 6" id="KW-1133">Transmembrane helix</keyword>